<keyword evidence="3" id="KW-1185">Reference proteome</keyword>
<dbReference type="OrthoDB" id="3261928at2759"/>
<dbReference type="Proteomes" id="UP000521943">
    <property type="component" value="Unassembled WGS sequence"/>
</dbReference>
<protein>
    <submittedName>
        <fullName evidence="2">Uncharacterized protein</fullName>
    </submittedName>
</protein>
<feature type="region of interest" description="Disordered" evidence="1">
    <location>
        <begin position="236"/>
        <end position="264"/>
    </location>
</feature>
<feature type="region of interest" description="Disordered" evidence="1">
    <location>
        <begin position="90"/>
        <end position="111"/>
    </location>
</feature>
<gene>
    <name evidence="2" type="ORF">DFP72DRAFT_1010282</name>
</gene>
<dbReference type="AlphaFoldDB" id="A0A8H6HXV6"/>
<reference evidence="2 3" key="1">
    <citation type="submission" date="2020-07" db="EMBL/GenBank/DDBJ databases">
        <title>Comparative genomics of pyrophilous fungi reveals a link between fire events and developmental genes.</title>
        <authorList>
            <consortium name="DOE Joint Genome Institute"/>
            <person name="Steindorff A.S."/>
            <person name="Carver A."/>
            <person name="Calhoun S."/>
            <person name="Stillman K."/>
            <person name="Liu H."/>
            <person name="Lipzen A."/>
            <person name="Pangilinan J."/>
            <person name="Labutti K."/>
            <person name="Bruns T.D."/>
            <person name="Grigoriev I.V."/>
        </authorList>
    </citation>
    <scope>NUCLEOTIDE SEQUENCE [LARGE SCALE GENOMIC DNA]</scope>
    <source>
        <strain evidence="2 3">CBS 144469</strain>
    </source>
</reference>
<organism evidence="2 3">
    <name type="scientific">Ephemerocybe angulata</name>
    <dbReference type="NCBI Taxonomy" id="980116"/>
    <lineage>
        <taxon>Eukaryota</taxon>
        <taxon>Fungi</taxon>
        <taxon>Dikarya</taxon>
        <taxon>Basidiomycota</taxon>
        <taxon>Agaricomycotina</taxon>
        <taxon>Agaricomycetes</taxon>
        <taxon>Agaricomycetidae</taxon>
        <taxon>Agaricales</taxon>
        <taxon>Agaricineae</taxon>
        <taxon>Psathyrellaceae</taxon>
        <taxon>Ephemerocybe</taxon>
    </lineage>
</organism>
<dbReference type="EMBL" id="JACGCI010000037">
    <property type="protein sequence ID" value="KAF6753833.1"/>
    <property type="molecule type" value="Genomic_DNA"/>
</dbReference>
<evidence type="ECO:0000256" key="1">
    <source>
        <dbReference type="SAM" id="MobiDB-lite"/>
    </source>
</evidence>
<comment type="caution">
    <text evidence="2">The sequence shown here is derived from an EMBL/GenBank/DDBJ whole genome shotgun (WGS) entry which is preliminary data.</text>
</comment>
<accession>A0A8H6HXV6</accession>
<name>A0A8H6HXV6_9AGAR</name>
<proteinExistence type="predicted"/>
<evidence type="ECO:0000313" key="3">
    <source>
        <dbReference type="Proteomes" id="UP000521943"/>
    </source>
</evidence>
<evidence type="ECO:0000313" key="2">
    <source>
        <dbReference type="EMBL" id="KAF6753833.1"/>
    </source>
</evidence>
<sequence length="366" mass="39353">MPASSVEKAFDPNAGVVGPAIKISWTGSPGGKSGAASINTDTEFANNIKALLMKKTKPAEVCIELSAVDLEPFRIQDAAAQAFANAGVRDGDDQELTHGTHIPSVNGYSDNEQRSGEFIQKVKLQWKCEQHHSESGGPGYCYVTSTGSHVRLNNNRLKAWAAAWHAGAAHVNEPPNIDAFDGHLNGLPSAKIRGTSGPRQAAASNLTVNQGTQQDISAMMMALMVPALTSLINDRKRPRSLTASPVKPRTREFHTPSGDSMSASTAGFVSPPMWSLPTEDVRPDDVVACLAALAREGTDFTEFASNLAFLDLTPQVIPDADNEVLEGLLGGPEVATYGRILTLKQFCRRWDVRLGKQRAHDVFRNV</sequence>